<accession>A0A1W6P1I4</accession>
<organism evidence="2 3">
    <name type="scientific">Ketogulonicigenium robustum</name>
    <dbReference type="NCBI Taxonomy" id="92947"/>
    <lineage>
        <taxon>Bacteria</taxon>
        <taxon>Pseudomonadati</taxon>
        <taxon>Pseudomonadota</taxon>
        <taxon>Alphaproteobacteria</taxon>
        <taxon>Rhodobacterales</taxon>
        <taxon>Roseobacteraceae</taxon>
        <taxon>Ketogulonicigenium</taxon>
    </lineage>
</organism>
<keyword evidence="1" id="KW-0732">Signal</keyword>
<feature type="chain" id="PRO_5012981201" evidence="1">
    <location>
        <begin position="21"/>
        <end position="151"/>
    </location>
</feature>
<dbReference type="RefSeq" id="WP_085786580.1">
    <property type="nucleotide sequence ID" value="NZ_CP019937.1"/>
</dbReference>
<protein>
    <submittedName>
        <fullName evidence="2">Uncharacterized protein</fullName>
    </submittedName>
</protein>
<feature type="signal peptide" evidence="1">
    <location>
        <begin position="1"/>
        <end position="20"/>
    </location>
</feature>
<name>A0A1W6P1I4_9RHOB</name>
<gene>
    <name evidence="2" type="ORF">BVG79_01803</name>
</gene>
<keyword evidence="3" id="KW-1185">Reference proteome</keyword>
<dbReference type="Proteomes" id="UP000242447">
    <property type="component" value="Chromosome"/>
</dbReference>
<sequence>MRALLAAILGGAVLAGAAQADGKIFVPLPDFTALEGDSARAEGLLREAFMVNVLMMNCSGVTYTEEMSSLVIDSAYLLGYGVLDLTTDALETGYSTPAFDYLDTPNACHNAQARSDKLITVLEGYGGSVIAYADQDQAYLDWRALMDEIEN</sequence>
<evidence type="ECO:0000313" key="3">
    <source>
        <dbReference type="Proteomes" id="UP000242447"/>
    </source>
</evidence>
<evidence type="ECO:0000313" key="2">
    <source>
        <dbReference type="EMBL" id="ARO15147.1"/>
    </source>
</evidence>
<dbReference type="AlphaFoldDB" id="A0A1W6P1I4"/>
<evidence type="ECO:0000256" key="1">
    <source>
        <dbReference type="SAM" id="SignalP"/>
    </source>
</evidence>
<dbReference type="KEGG" id="kro:BVG79_01803"/>
<proteinExistence type="predicted"/>
<reference evidence="2 3" key="1">
    <citation type="submission" date="2017-02" db="EMBL/GenBank/DDBJ databases">
        <title>Ketogulonicigenium robustum SPU B003 Genome sequencing and assembly.</title>
        <authorList>
            <person name="Li Y."/>
            <person name="Liu L."/>
            <person name="Wang C."/>
            <person name="Zhang M."/>
            <person name="Zhang T."/>
            <person name="Zhang Y."/>
        </authorList>
    </citation>
    <scope>NUCLEOTIDE SEQUENCE [LARGE SCALE GENOMIC DNA]</scope>
    <source>
        <strain evidence="2 3">SPU_B003</strain>
    </source>
</reference>
<dbReference type="EMBL" id="CP019937">
    <property type="protein sequence ID" value="ARO15147.1"/>
    <property type="molecule type" value="Genomic_DNA"/>
</dbReference>
<dbReference type="OrthoDB" id="7948811at2"/>